<dbReference type="EMBL" id="MU848613">
    <property type="protein sequence ID" value="KAK2632255.1"/>
    <property type="molecule type" value="Genomic_DNA"/>
</dbReference>
<dbReference type="InterPro" id="IPR040256">
    <property type="entry name" value="At4g02000-like"/>
</dbReference>
<dbReference type="Proteomes" id="UP000030711">
    <property type="component" value="Unassembled WGS sequence"/>
</dbReference>
<keyword evidence="4" id="KW-1185">Reference proteome</keyword>
<dbReference type="AlphaFoldDB" id="A0A058ZS96"/>
<dbReference type="EMBL" id="KK199129">
    <property type="protein sequence ID" value="KCW44667.1"/>
    <property type="molecule type" value="Genomic_DNA"/>
</dbReference>
<proteinExistence type="predicted"/>
<sequence>MDRKDDNELRVAALCKRLGHLWSEEDVVEVNPEISLQKRDECKRTILGKLYSRPNVNVPAFFTTLKKAWKVEAVECAQKGTGLFTFVFQSEVEKDRILKSAPWCYSNNLLVLKQCEPEITEHCYDFSRAAFWVRIGGIPPGWRVETVYHDLGKKLGQVQEIQLETMGNLQQKGGRVRVEVDLTTPLKA</sequence>
<dbReference type="Gramene" id="KCW44667">
    <property type="protein sequence ID" value="KCW44667"/>
    <property type="gene ID" value="EUGRSUZ_L01803"/>
</dbReference>
<dbReference type="OMA" id="ECKRTIL"/>
<reference evidence="2" key="2">
    <citation type="journal article" date="2014" name="Nature">
        <title>The genome of Eucalyptus grandis.</title>
        <authorList>
            <person name="Myburg A.A."/>
            <person name="Grattapaglia D."/>
            <person name="Tuskan G.A."/>
            <person name="Hellsten U."/>
            <person name="Hayes R.D."/>
            <person name="Grimwood J."/>
            <person name="Jenkins J."/>
            <person name="Lindquist E."/>
            <person name="Tice H."/>
            <person name="Bauer D."/>
            <person name="Goodstein D.M."/>
            <person name="Dubchak I."/>
            <person name="Poliakov A."/>
            <person name="Mizrachi E."/>
            <person name="Kullan A.R."/>
            <person name="Hussey S.G."/>
            <person name="Pinard D."/>
            <person name="van der Merwe K."/>
            <person name="Singh P."/>
            <person name="van Jaarsveld I."/>
            <person name="Silva-Junior O.B."/>
            <person name="Togawa R.C."/>
            <person name="Pappas M.R."/>
            <person name="Faria D.A."/>
            <person name="Sansaloni C.P."/>
            <person name="Petroli C.D."/>
            <person name="Yang X."/>
            <person name="Ranjan P."/>
            <person name="Tschaplinski T.J."/>
            <person name="Ye C.Y."/>
            <person name="Li T."/>
            <person name="Sterck L."/>
            <person name="Vanneste K."/>
            <person name="Murat F."/>
            <person name="Soler M."/>
            <person name="Clemente H.S."/>
            <person name="Saidi N."/>
            <person name="Cassan-Wang H."/>
            <person name="Dunand C."/>
            <person name="Hefer C.A."/>
            <person name="Bornberg-Bauer E."/>
            <person name="Kersting A.R."/>
            <person name="Vining K."/>
            <person name="Amarasinghe V."/>
            <person name="Ranik M."/>
            <person name="Naithani S."/>
            <person name="Elser J."/>
            <person name="Boyd A.E."/>
            <person name="Liston A."/>
            <person name="Spatafora J.W."/>
            <person name="Dharmwardhana P."/>
            <person name="Raja R."/>
            <person name="Sullivan C."/>
            <person name="Romanel E."/>
            <person name="Alves-Ferreira M."/>
            <person name="Kulheim C."/>
            <person name="Foley W."/>
            <person name="Carocha V."/>
            <person name="Paiva J."/>
            <person name="Kudrna D."/>
            <person name="Brommonschenkel S.H."/>
            <person name="Pasquali G."/>
            <person name="Byrne M."/>
            <person name="Rigault P."/>
            <person name="Tibbits J."/>
            <person name="Spokevicius A."/>
            <person name="Jones R.C."/>
            <person name="Steane D.A."/>
            <person name="Vaillancourt R.E."/>
            <person name="Potts B.M."/>
            <person name="Joubert F."/>
            <person name="Barry K."/>
            <person name="Pappas G.J."/>
            <person name="Strauss S.H."/>
            <person name="Jaiswal P."/>
            <person name="Grima-Pettenati J."/>
            <person name="Salse J."/>
            <person name="Van de Peer Y."/>
            <person name="Rokhsar D.S."/>
            <person name="Schmutz J."/>
        </authorList>
    </citation>
    <scope>NUCLEOTIDE SEQUENCE</scope>
    <source>
        <tissue evidence="2">Leaf extractions</tissue>
    </source>
</reference>
<dbReference type="STRING" id="71139.A0A058ZS96"/>
<dbReference type="InterPro" id="IPR025558">
    <property type="entry name" value="DUF4283"/>
</dbReference>
<evidence type="ECO:0000313" key="2">
    <source>
        <dbReference type="EMBL" id="KAK2632255.1"/>
    </source>
</evidence>
<name>A0A058ZS96_EUCGR</name>
<dbReference type="PANTHER" id="PTHR31286:SF99">
    <property type="entry name" value="DUF4283 DOMAIN-CONTAINING PROTEIN"/>
    <property type="match status" value="1"/>
</dbReference>
<reference evidence="3" key="1">
    <citation type="submission" date="2013-07" db="EMBL/GenBank/DDBJ databases">
        <title>The genome of Eucalyptus grandis.</title>
        <authorList>
            <person name="Schmutz J."/>
            <person name="Hayes R."/>
            <person name="Myburg A."/>
            <person name="Tuskan G."/>
            <person name="Grattapaglia D."/>
            <person name="Rokhsar D.S."/>
        </authorList>
    </citation>
    <scope>NUCLEOTIDE SEQUENCE</scope>
    <source>
        <tissue evidence="3">Leaf extractions</tissue>
    </source>
</reference>
<evidence type="ECO:0000259" key="1">
    <source>
        <dbReference type="Pfam" id="PF14111"/>
    </source>
</evidence>
<accession>A0A058ZS96</accession>
<protein>
    <recommendedName>
        <fullName evidence="1">DUF4283 domain-containing protein</fullName>
    </recommendedName>
</protein>
<dbReference type="Pfam" id="PF14111">
    <property type="entry name" value="DUF4283"/>
    <property type="match status" value="1"/>
</dbReference>
<feature type="domain" description="DUF4283" evidence="1">
    <location>
        <begin position="40"/>
        <end position="119"/>
    </location>
</feature>
<evidence type="ECO:0000313" key="4">
    <source>
        <dbReference type="Proteomes" id="UP000030711"/>
    </source>
</evidence>
<gene>
    <name evidence="3" type="ORF">EUGRSUZ_L01803</name>
</gene>
<dbReference type="InParanoid" id="A0A058ZS96"/>
<dbReference type="PANTHER" id="PTHR31286">
    <property type="entry name" value="GLYCINE-RICH CELL WALL STRUCTURAL PROTEIN 1.8-LIKE"/>
    <property type="match status" value="1"/>
</dbReference>
<organism evidence="3">
    <name type="scientific">Eucalyptus grandis</name>
    <name type="common">Flooded gum</name>
    <dbReference type="NCBI Taxonomy" id="71139"/>
    <lineage>
        <taxon>Eukaryota</taxon>
        <taxon>Viridiplantae</taxon>
        <taxon>Streptophyta</taxon>
        <taxon>Embryophyta</taxon>
        <taxon>Tracheophyta</taxon>
        <taxon>Spermatophyta</taxon>
        <taxon>Magnoliopsida</taxon>
        <taxon>eudicotyledons</taxon>
        <taxon>Gunneridae</taxon>
        <taxon>Pentapetalae</taxon>
        <taxon>rosids</taxon>
        <taxon>malvids</taxon>
        <taxon>Myrtales</taxon>
        <taxon>Myrtaceae</taxon>
        <taxon>Myrtoideae</taxon>
        <taxon>Eucalypteae</taxon>
        <taxon>Eucalyptus</taxon>
    </lineage>
</organism>
<reference evidence="2" key="3">
    <citation type="submission" date="2023-04" db="EMBL/GenBank/DDBJ databases">
        <title>WGS assembly of Eucalyptus grandis.</title>
        <authorList>
            <person name="Myburg A."/>
            <person name="Grattapaglia D."/>
            <person name="Tuskan G."/>
            <person name="Hellsten U."/>
            <person name="Hayes R."/>
            <person name="Grimwood J."/>
            <person name="Jenkins J."/>
            <person name="Lindquist E."/>
            <person name="Tice H."/>
            <person name="Bauer D."/>
            <person name="Goodstein D."/>
            <person name="Dubchak I."/>
            <person name="Poliakov A."/>
            <person name="Mizrachi E."/>
            <person name="Kullan A."/>
            <person name="Hussey S."/>
            <person name="Pinard D."/>
            <person name="Van D."/>
            <person name="Singh P."/>
            <person name="Van J."/>
            <person name="Silva-Junior O."/>
            <person name="Togawa R."/>
            <person name="Pappas M."/>
            <person name="Faria D."/>
            <person name="Sansaloni C."/>
            <person name="Petroli C."/>
            <person name="Yang X."/>
            <person name="Ranjan P."/>
            <person name="Tschaplinski T."/>
            <person name="Ye C."/>
            <person name="Li T."/>
            <person name="Sterck L."/>
            <person name="Vanneste K."/>
            <person name="Murat F."/>
            <person name="Soler M."/>
            <person name="Clemente H."/>
            <person name="Saidi N."/>
            <person name="Cassan-Wang H."/>
            <person name="Dunand C."/>
            <person name="Hefer C."/>
            <person name="Bornberg-Bauer E."/>
            <person name="Kersting A."/>
            <person name="Vining K."/>
            <person name="Amarasinghe V."/>
            <person name="Ranik M."/>
            <person name="Naithani S."/>
            <person name="Elser J."/>
            <person name="Boyd A."/>
            <person name="Liston A."/>
            <person name="Spatafora J."/>
            <person name="Dharmwardhana P."/>
            <person name="Raja R."/>
            <person name="Sullivan C."/>
            <person name="Romanel E."/>
            <person name="Alves-Ferreira M."/>
            <person name="Kulheim C."/>
            <person name="Foley W."/>
            <person name="Carocha V."/>
            <person name="Paiva J."/>
            <person name="Kudrna D."/>
            <person name="Brommonschenkel S."/>
            <person name="Pasquali G."/>
            <person name="Byrne M."/>
            <person name="Rigault P."/>
            <person name="Tibbits J."/>
            <person name="Spokevicius A."/>
            <person name="Jones R."/>
            <person name="Steane D."/>
            <person name="Vaillancourt R."/>
            <person name="Potts B."/>
            <person name="Joubert F."/>
            <person name="Barry K."/>
            <person name="Pappas G."/>
            <person name="Strauss S."/>
            <person name="Jaiswal P."/>
            <person name="Grima-Pettenati J."/>
            <person name="Salse J."/>
            <person name="Van D."/>
            <person name="Rokhsar D."/>
            <person name="Schmutz J."/>
        </authorList>
    </citation>
    <scope>NUCLEOTIDE SEQUENCE</scope>
    <source>
        <tissue evidence="2">Leaf extractions</tissue>
    </source>
</reference>
<evidence type="ECO:0000313" key="3">
    <source>
        <dbReference type="EMBL" id="KCW44667.1"/>
    </source>
</evidence>
<reference evidence="2" key="4">
    <citation type="submission" date="2023-07" db="EMBL/GenBank/DDBJ databases">
        <authorList>
            <person name="Myburg A.A."/>
            <person name="Grattapaglia D."/>
            <person name="Tuskan G.A."/>
            <person name="Hellsten U."/>
            <person name="Hayes R.D."/>
            <person name="Grimwood J."/>
            <person name="Jenkins J."/>
            <person name="Lindquist E."/>
            <person name="Tice H."/>
            <person name="Bauer D."/>
            <person name="Goodstein D.M."/>
            <person name="Dubchak I."/>
            <person name="Poliakov A."/>
            <person name="Mizrachi E."/>
            <person name="Kullan A.R."/>
            <person name="Hussey S.G."/>
            <person name="Pinard D."/>
            <person name="Van D.M."/>
            <person name="Singh P."/>
            <person name="Van J.I."/>
            <person name="Silva-Junior O.B."/>
            <person name="Togawa R.C."/>
            <person name="Pappas M.R."/>
            <person name="Faria D.A."/>
            <person name="Sansaloni C.P."/>
            <person name="Petroli C.D."/>
            <person name="Yang X."/>
            <person name="Ranjan P."/>
            <person name="Tschaplinski T.J."/>
            <person name="Ye C.Y."/>
            <person name="Li T."/>
            <person name="Sterck L."/>
            <person name="Vanneste K."/>
            <person name="Murat F."/>
            <person name="Soler M."/>
            <person name="Clemente H.S."/>
            <person name="Saidi N."/>
            <person name="Cassan-Wang H."/>
            <person name="Dunand C."/>
            <person name="Hefer C.A."/>
            <person name="Bornberg-Bauer E."/>
            <person name="Kersting A.R."/>
            <person name="Vining K."/>
            <person name="Amarasinghe V."/>
            <person name="Ranik M."/>
            <person name="Naithani S."/>
            <person name="Elser J."/>
            <person name="Boyd A.E."/>
            <person name="Liston A."/>
            <person name="Spatafora J.W."/>
            <person name="Dharmwardhana P."/>
            <person name="Raja R."/>
            <person name="Sullivan C."/>
            <person name="Romanel E."/>
            <person name="Alves-Ferreira M."/>
            <person name="Kulheim C."/>
            <person name="Foley W."/>
            <person name="Carocha V."/>
            <person name="Paiva J."/>
            <person name="Kudrna D."/>
            <person name="Brommonschenkel S.H."/>
            <person name="Pasquali G."/>
            <person name="Byrne M."/>
            <person name="Rigault P."/>
            <person name="Tibbits J."/>
            <person name="Spokevicius A."/>
            <person name="Jones R.C."/>
            <person name="Steane D.A."/>
            <person name="Vaillancourt R.E."/>
            <person name="Potts B.M."/>
            <person name="Joubert F."/>
            <person name="Barry K."/>
            <person name="Pappas G.J."/>
            <person name="Strauss S.H."/>
            <person name="Jaiswal P."/>
            <person name="Grima-Pettenati J."/>
            <person name="Salse J."/>
            <person name="Van D.P."/>
            <person name="Rokhsar D.S."/>
            <person name="Schmutz J."/>
        </authorList>
    </citation>
    <scope>NUCLEOTIDE SEQUENCE</scope>
    <source>
        <tissue evidence="2">Leaf extractions</tissue>
    </source>
</reference>